<sequence length="37" mass="4258">MSLLIKVEKDAEREPTGAKYLQMRDVFDSDCECAMAY</sequence>
<evidence type="ECO:0000313" key="2">
    <source>
        <dbReference type="Proteomes" id="UP000441399"/>
    </source>
</evidence>
<keyword evidence="2" id="KW-1185">Reference proteome</keyword>
<reference evidence="1 2" key="1">
    <citation type="submission" date="2019-11" db="EMBL/GenBank/DDBJ databases">
        <authorList>
            <person name="Holert J."/>
        </authorList>
    </citation>
    <scope>NUCLEOTIDE SEQUENCE [LARGE SCALE GENOMIC DNA]</scope>
    <source>
        <strain evidence="1">SB11_3</strain>
    </source>
</reference>
<evidence type="ECO:0000313" key="1">
    <source>
        <dbReference type="EMBL" id="CAA0125686.1"/>
    </source>
</evidence>
<gene>
    <name evidence="1" type="ORF">OPDIPICF_03553</name>
</gene>
<protein>
    <submittedName>
        <fullName evidence="1">Uncharacterized protein</fullName>
    </submittedName>
</protein>
<dbReference type="EMBL" id="CACSIO010000062">
    <property type="protein sequence ID" value="CAA0125686.1"/>
    <property type="molecule type" value="Genomic_DNA"/>
</dbReference>
<proteinExistence type="predicted"/>
<accession>A0A5S9R0W9</accession>
<dbReference type="AlphaFoldDB" id="A0A5S9R0W9"/>
<name>A0A5S9R0W9_9GAMM</name>
<organism evidence="1 2">
    <name type="scientific">BD1-7 clade bacterium</name>
    <dbReference type="NCBI Taxonomy" id="2029982"/>
    <lineage>
        <taxon>Bacteria</taxon>
        <taxon>Pseudomonadati</taxon>
        <taxon>Pseudomonadota</taxon>
        <taxon>Gammaproteobacteria</taxon>
        <taxon>Cellvibrionales</taxon>
        <taxon>Spongiibacteraceae</taxon>
        <taxon>BD1-7 clade</taxon>
    </lineage>
</organism>
<dbReference type="Proteomes" id="UP000441399">
    <property type="component" value="Unassembled WGS sequence"/>
</dbReference>